<dbReference type="Gene3D" id="3.40.50.720">
    <property type="entry name" value="NAD(P)-binding Rossmann-like Domain"/>
    <property type="match status" value="1"/>
</dbReference>
<keyword evidence="9" id="KW-0464">Manganese</keyword>
<name>A0A383F0K5_9ZZZZ</name>
<keyword evidence="10" id="KW-0414">Isoprene biosynthesis</keyword>
<dbReference type="EMBL" id="UINC01230513">
    <property type="protein sequence ID" value="SVE62666.1"/>
    <property type="molecule type" value="Genomic_DNA"/>
</dbReference>
<dbReference type="PANTHER" id="PTHR30525">
    <property type="entry name" value="1-DEOXY-D-XYLULOSE 5-PHOSPHATE REDUCTOISOMERASE"/>
    <property type="match status" value="1"/>
</dbReference>
<reference evidence="13" key="1">
    <citation type="submission" date="2018-05" db="EMBL/GenBank/DDBJ databases">
        <authorList>
            <person name="Lanie J.A."/>
            <person name="Ng W.-L."/>
            <person name="Kazmierczak K.M."/>
            <person name="Andrzejewski T.M."/>
            <person name="Davidsen T.M."/>
            <person name="Wayne K.J."/>
            <person name="Tettelin H."/>
            <person name="Glass J.I."/>
            <person name="Rusch D."/>
            <person name="Podicherti R."/>
            <person name="Tsui H.-C.T."/>
            <person name="Winkler M.E."/>
        </authorList>
    </citation>
    <scope>NUCLEOTIDE SEQUENCE</scope>
</reference>
<dbReference type="GO" id="GO:0030604">
    <property type="term" value="F:1-deoxy-D-xylulose-5-phosphate reductoisomerase activity"/>
    <property type="evidence" value="ECO:0007669"/>
    <property type="project" value="UniProtKB-EC"/>
</dbReference>
<evidence type="ECO:0000256" key="3">
    <source>
        <dbReference type="ARBA" id="ARBA00005094"/>
    </source>
</evidence>
<evidence type="ECO:0000256" key="8">
    <source>
        <dbReference type="ARBA" id="ARBA00023002"/>
    </source>
</evidence>
<comment type="pathway">
    <text evidence="3">Isoprenoid biosynthesis; isopentenyl diphosphate biosynthesis via DXP pathway; isopentenyl diphosphate from 1-deoxy-D-xylulose 5-phosphate: step 1/6.</text>
</comment>
<feature type="domain" description="1-deoxy-D-xylulose 5-phosphate reductoisomerase N-terminal" evidence="12">
    <location>
        <begin position="5"/>
        <end position="132"/>
    </location>
</feature>
<dbReference type="GO" id="GO:0051484">
    <property type="term" value="P:isopentenyl diphosphate biosynthetic process, methylerythritol 4-phosphate pathway involved in terpenoid biosynthetic process"/>
    <property type="evidence" value="ECO:0007669"/>
    <property type="project" value="TreeGrafter"/>
</dbReference>
<comment type="cofactor">
    <cofactor evidence="2">
        <name>Mg(2+)</name>
        <dbReference type="ChEBI" id="CHEBI:18420"/>
    </cofactor>
</comment>
<proteinExistence type="inferred from homology"/>
<keyword evidence="6" id="KW-0479">Metal-binding</keyword>
<feature type="non-terminal residue" evidence="13">
    <location>
        <position position="186"/>
    </location>
</feature>
<evidence type="ECO:0000256" key="6">
    <source>
        <dbReference type="ARBA" id="ARBA00022723"/>
    </source>
</evidence>
<comment type="cofactor">
    <cofactor evidence="1">
        <name>Mn(2+)</name>
        <dbReference type="ChEBI" id="CHEBI:29035"/>
    </cofactor>
</comment>
<dbReference type="InterPro" id="IPR036291">
    <property type="entry name" value="NAD(P)-bd_dom_sf"/>
</dbReference>
<evidence type="ECO:0000256" key="7">
    <source>
        <dbReference type="ARBA" id="ARBA00022857"/>
    </source>
</evidence>
<dbReference type="PANTHER" id="PTHR30525:SF0">
    <property type="entry name" value="1-DEOXY-D-XYLULOSE 5-PHOSPHATE REDUCTOISOMERASE, CHLOROPLASTIC"/>
    <property type="match status" value="1"/>
</dbReference>
<evidence type="ECO:0000256" key="11">
    <source>
        <dbReference type="ARBA" id="ARBA00048543"/>
    </source>
</evidence>
<dbReference type="Pfam" id="PF02670">
    <property type="entry name" value="DXP_reductoisom"/>
    <property type="match status" value="1"/>
</dbReference>
<gene>
    <name evidence="13" type="ORF">METZ01_LOCUS515520</name>
</gene>
<evidence type="ECO:0000256" key="1">
    <source>
        <dbReference type="ARBA" id="ARBA00001936"/>
    </source>
</evidence>
<organism evidence="13">
    <name type="scientific">marine metagenome</name>
    <dbReference type="NCBI Taxonomy" id="408172"/>
    <lineage>
        <taxon>unclassified sequences</taxon>
        <taxon>metagenomes</taxon>
        <taxon>ecological metagenomes</taxon>
    </lineage>
</organism>
<evidence type="ECO:0000256" key="5">
    <source>
        <dbReference type="ARBA" id="ARBA00012366"/>
    </source>
</evidence>
<keyword evidence="7" id="KW-0521">NADP</keyword>
<protein>
    <recommendedName>
        <fullName evidence="5">1-deoxy-D-xylulose-5-phosphate reductoisomerase</fullName>
        <ecNumber evidence="5">1.1.1.267</ecNumber>
    </recommendedName>
</protein>
<dbReference type="SUPFAM" id="SSF51735">
    <property type="entry name" value="NAD(P)-binding Rossmann-fold domains"/>
    <property type="match status" value="1"/>
</dbReference>
<evidence type="ECO:0000256" key="9">
    <source>
        <dbReference type="ARBA" id="ARBA00023211"/>
    </source>
</evidence>
<dbReference type="GO" id="GO:0030145">
    <property type="term" value="F:manganese ion binding"/>
    <property type="evidence" value="ECO:0007669"/>
    <property type="project" value="TreeGrafter"/>
</dbReference>
<accession>A0A383F0K5</accession>
<keyword evidence="8" id="KW-0560">Oxidoreductase</keyword>
<dbReference type="InterPro" id="IPR003821">
    <property type="entry name" value="DXP_reductoisomerase"/>
</dbReference>
<evidence type="ECO:0000259" key="12">
    <source>
        <dbReference type="Pfam" id="PF02670"/>
    </source>
</evidence>
<evidence type="ECO:0000313" key="13">
    <source>
        <dbReference type="EMBL" id="SVE62666.1"/>
    </source>
</evidence>
<dbReference type="AlphaFoldDB" id="A0A383F0K5"/>
<dbReference type="EC" id="1.1.1.267" evidence="5"/>
<evidence type="ECO:0000256" key="4">
    <source>
        <dbReference type="ARBA" id="ARBA00006825"/>
    </source>
</evidence>
<sequence length="186" mass="19767">MIDQVVILGATGSIGASTLDVLHQHTDRFKVFGLSAQSRIRKLADIALENSTSVVSVGVGRSDEFVSLLNGRRPDIRVLEGMDGLNNLACSAESTIIVTAIVGAAGLMPTLTAVRAGKTVLVANKEPLVMMGPEIMQEAMASGAQVIPLDSEHNAVLQCLPEKYRVGHRKGCNKTLQDHGVEKIIL</sequence>
<dbReference type="FunFam" id="3.40.50.720:FF:000045">
    <property type="entry name" value="1-deoxy-D-xylulose 5-phosphate reductoisomerase"/>
    <property type="match status" value="1"/>
</dbReference>
<comment type="similarity">
    <text evidence="4">Belongs to the DXR family.</text>
</comment>
<evidence type="ECO:0000256" key="2">
    <source>
        <dbReference type="ARBA" id="ARBA00001946"/>
    </source>
</evidence>
<evidence type="ECO:0000256" key="10">
    <source>
        <dbReference type="ARBA" id="ARBA00023229"/>
    </source>
</evidence>
<comment type="catalytic activity">
    <reaction evidence="11">
        <text>2-C-methyl-D-erythritol 4-phosphate + NADP(+) = 1-deoxy-D-xylulose 5-phosphate + NADPH + H(+)</text>
        <dbReference type="Rhea" id="RHEA:13717"/>
        <dbReference type="ChEBI" id="CHEBI:15378"/>
        <dbReference type="ChEBI" id="CHEBI:57783"/>
        <dbReference type="ChEBI" id="CHEBI:57792"/>
        <dbReference type="ChEBI" id="CHEBI:58262"/>
        <dbReference type="ChEBI" id="CHEBI:58349"/>
        <dbReference type="EC" id="1.1.1.267"/>
    </reaction>
    <physiologicalReaction direction="right-to-left" evidence="11">
        <dbReference type="Rhea" id="RHEA:13719"/>
    </physiologicalReaction>
</comment>
<dbReference type="InterPro" id="IPR013512">
    <property type="entry name" value="DXP_reductoisomerase_N"/>
</dbReference>
<dbReference type="GO" id="GO:0070402">
    <property type="term" value="F:NADPH binding"/>
    <property type="evidence" value="ECO:0007669"/>
    <property type="project" value="InterPro"/>
</dbReference>